<dbReference type="InterPro" id="IPR001647">
    <property type="entry name" value="HTH_TetR"/>
</dbReference>
<dbReference type="InterPro" id="IPR050109">
    <property type="entry name" value="HTH-type_TetR-like_transc_reg"/>
</dbReference>
<dbReference type="PROSITE" id="PS01081">
    <property type="entry name" value="HTH_TETR_1"/>
    <property type="match status" value="1"/>
</dbReference>
<feature type="DNA-binding region" description="H-T-H motif" evidence="2">
    <location>
        <begin position="54"/>
        <end position="73"/>
    </location>
</feature>
<gene>
    <name evidence="5" type="ORF">ACTIVE_7201</name>
</gene>
<accession>A0A7D4AUW9</accession>
<dbReference type="RefSeq" id="WP_173099144.1">
    <property type="nucleotide sequence ID" value="NZ_CP053892.1"/>
</dbReference>
<sequence length="205" mass="21900">MPRDDTGPQSASAMPLELLRTPPPKERSDAARNRAAVLEAAGRLFAERGVEAVSMDQVAAEAGVGKGTLFRRFGDKAGLAAALLDARERVLQEAILHGPPPLGPGAGEEERLAAFVGAYLDYLLEHLALVRMSETAAPGARYRIGAYRFWHRHVAILAAGAEDPEYTAHAVLAALSAEHVAALLPELGEERVREGGVRLARSVLR</sequence>
<feature type="region of interest" description="Disordered" evidence="3">
    <location>
        <begin position="1"/>
        <end position="29"/>
    </location>
</feature>
<dbReference type="GO" id="GO:0000976">
    <property type="term" value="F:transcription cis-regulatory region binding"/>
    <property type="evidence" value="ECO:0007669"/>
    <property type="project" value="TreeGrafter"/>
</dbReference>
<dbReference type="Pfam" id="PF00440">
    <property type="entry name" value="TetR_N"/>
    <property type="match status" value="1"/>
</dbReference>
<name>A0A7D4AUW9_ACTVE</name>
<dbReference type="Gene3D" id="1.10.357.10">
    <property type="entry name" value="Tetracycline Repressor, domain 2"/>
    <property type="match status" value="1"/>
</dbReference>
<dbReference type="Proteomes" id="UP000501240">
    <property type="component" value="Chromosome"/>
</dbReference>
<dbReference type="PANTHER" id="PTHR30055">
    <property type="entry name" value="HTH-TYPE TRANSCRIPTIONAL REGULATOR RUTR"/>
    <property type="match status" value="1"/>
</dbReference>
<evidence type="ECO:0000256" key="3">
    <source>
        <dbReference type="SAM" id="MobiDB-lite"/>
    </source>
</evidence>
<dbReference type="EMBL" id="CP053892">
    <property type="protein sequence ID" value="QKG25549.1"/>
    <property type="molecule type" value="Genomic_DNA"/>
</dbReference>
<evidence type="ECO:0000313" key="6">
    <source>
        <dbReference type="Proteomes" id="UP000501240"/>
    </source>
</evidence>
<proteinExistence type="predicted"/>
<dbReference type="InterPro" id="IPR023772">
    <property type="entry name" value="DNA-bd_HTH_TetR-type_CS"/>
</dbReference>
<keyword evidence="1 2" id="KW-0238">DNA-binding</keyword>
<dbReference type="GO" id="GO:0003700">
    <property type="term" value="F:DNA-binding transcription factor activity"/>
    <property type="evidence" value="ECO:0007669"/>
    <property type="project" value="TreeGrafter"/>
</dbReference>
<reference evidence="5 6" key="1">
    <citation type="submission" date="2020-05" db="EMBL/GenBank/DDBJ databases">
        <title>Actinomadura verrucosospora NRRL-B18236 (PFL_A860) Genome sequencing and assembly.</title>
        <authorList>
            <person name="Samborskyy M."/>
        </authorList>
    </citation>
    <scope>NUCLEOTIDE SEQUENCE [LARGE SCALE GENOMIC DNA]</scope>
    <source>
        <strain evidence="5 6">NRRL:B18236</strain>
    </source>
</reference>
<organism evidence="5 6">
    <name type="scientific">Actinomadura verrucosospora</name>
    <dbReference type="NCBI Taxonomy" id="46165"/>
    <lineage>
        <taxon>Bacteria</taxon>
        <taxon>Bacillati</taxon>
        <taxon>Actinomycetota</taxon>
        <taxon>Actinomycetes</taxon>
        <taxon>Streptosporangiales</taxon>
        <taxon>Thermomonosporaceae</taxon>
        <taxon>Actinomadura</taxon>
    </lineage>
</organism>
<dbReference type="PANTHER" id="PTHR30055:SF209">
    <property type="entry name" value="POSSIBLE TRANSCRIPTIONAL REGULATORY PROTEIN (PROBABLY TETR-FAMILY)"/>
    <property type="match status" value="1"/>
</dbReference>
<evidence type="ECO:0000256" key="1">
    <source>
        <dbReference type="ARBA" id="ARBA00023125"/>
    </source>
</evidence>
<feature type="domain" description="HTH tetR-type" evidence="4">
    <location>
        <begin position="31"/>
        <end position="91"/>
    </location>
</feature>
<dbReference type="PRINTS" id="PR00455">
    <property type="entry name" value="HTHTETR"/>
</dbReference>
<evidence type="ECO:0000259" key="4">
    <source>
        <dbReference type="PROSITE" id="PS50977"/>
    </source>
</evidence>
<dbReference type="AlphaFoldDB" id="A0A7D4AUW9"/>
<dbReference type="InterPro" id="IPR009057">
    <property type="entry name" value="Homeodomain-like_sf"/>
</dbReference>
<protein>
    <submittedName>
        <fullName evidence="5">TetR family transcriptional regulator</fullName>
    </submittedName>
</protein>
<evidence type="ECO:0000256" key="2">
    <source>
        <dbReference type="PROSITE-ProRule" id="PRU00335"/>
    </source>
</evidence>
<dbReference type="PROSITE" id="PS50977">
    <property type="entry name" value="HTH_TETR_2"/>
    <property type="match status" value="1"/>
</dbReference>
<keyword evidence="6" id="KW-1185">Reference proteome</keyword>
<dbReference type="SUPFAM" id="SSF46689">
    <property type="entry name" value="Homeodomain-like"/>
    <property type="match status" value="1"/>
</dbReference>
<evidence type="ECO:0000313" key="5">
    <source>
        <dbReference type="EMBL" id="QKG25549.1"/>
    </source>
</evidence>